<dbReference type="GeneID" id="90838518"/>
<keyword evidence="3 6" id="KW-0812">Transmembrane</keyword>
<keyword evidence="5 6" id="KW-0472">Membrane</keyword>
<feature type="transmembrane region" description="Helical" evidence="6">
    <location>
        <begin position="66"/>
        <end position="84"/>
    </location>
</feature>
<dbReference type="RefSeq" id="WP_023469585.1">
    <property type="nucleotide sequence ID" value="NZ_FMYN01000001.1"/>
</dbReference>
<dbReference type="GO" id="GO:0015171">
    <property type="term" value="F:amino acid transmembrane transporter activity"/>
    <property type="evidence" value="ECO:0007669"/>
    <property type="project" value="TreeGrafter"/>
</dbReference>
<evidence type="ECO:0000256" key="1">
    <source>
        <dbReference type="ARBA" id="ARBA00004651"/>
    </source>
</evidence>
<evidence type="ECO:0000313" key="8">
    <source>
        <dbReference type="Proteomes" id="UP000053797"/>
    </source>
</evidence>
<dbReference type="PANTHER" id="PTHR30086">
    <property type="entry name" value="ARGININE EXPORTER PROTEIN ARGO"/>
    <property type="match status" value="1"/>
</dbReference>
<feature type="transmembrane region" description="Helical" evidence="6">
    <location>
        <begin position="148"/>
        <end position="170"/>
    </location>
</feature>
<dbReference type="PANTHER" id="PTHR30086:SF20">
    <property type="entry name" value="ARGININE EXPORTER PROTEIN ARGO-RELATED"/>
    <property type="match status" value="1"/>
</dbReference>
<sequence length="206" mass="22537">MNEILKGIVTSGTLIVAIGAQNAFVLKQGLMKNNIFWVALVCFLCDVLLMCTGVLGVGTVIKNNTFANVGLAIVGGLFLLLYGFKSFRSAFSSSHTMDVSTDSKIMPIHKTILLTLAITLLNPHVYLDTVVVIGGIAGTLTFDQKVNFLIGALIASFVWFFGLGYGSRWLIPVFKQPKAWKVLDFGIGCLMFWLSYQLIQFALEQS</sequence>
<evidence type="ECO:0000256" key="6">
    <source>
        <dbReference type="SAM" id="Phobius"/>
    </source>
</evidence>
<evidence type="ECO:0000256" key="4">
    <source>
        <dbReference type="ARBA" id="ARBA00022989"/>
    </source>
</evidence>
<keyword evidence="4 6" id="KW-1133">Transmembrane helix</keyword>
<feature type="transmembrane region" description="Helical" evidence="6">
    <location>
        <begin position="112"/>
        <end position="136"/>
    </location>
</feature>
<keyword evidence="2" id="KW-1003">Cell membrane</keyword>
<evidence type="ECO:0000313" key="7">
    <source>
        <dbReference type="EMBL" id="KSU49816.1"/>
    </source>
</evidence>
<comment type="subcellular location">
    <subcellularLocation>
        <location evidence="1">Cell membrane</location>
        <topology evidence="1">Multi-pass membrane protein</topology>
    </subcellularLocation>
</comment>
<evidence type="ECO:0000256" key="3">
    <source>
        <dbReference type="ARBA" id="ARBA00022692"/>
    </source>
</evidence>
<dbReference type="EMBL" id="LNQL01000001">
    <property type="protein sequence ID" value="KSU49816.1"/>
    <property type="molecule type" value="Genomic_DNA"/>
</dbReference>
<accession>A0A0V8GHQ8</accession>
<dbReference type="AlphaFoldDB" id="A0A0V8GHQ8"/>
<feature type="transmembrane region" description="Helical" evidence="6">
    <location>
        <begin position="182"/>
        <end position="203"/>
    </location>
</feature>
<dbReference type="InterPro" id="IPR001123">
    <property type="entry name" value="LeuE-type"/>
</dbReference>
<feature type="transmembrane region" description="Helical" evidence="6">
    <location>
        <begin position="35"/>
        <end position="60"/>
    </location>
</feature>
<dbReference type="GO" id="GO:0005886">
    <property type="term" value="C:plasma membrane"/>
    <property type="evidence" value="ECO:0007669"/>
    <property type="project" value="UniProtKB-SubCell"/>
</dbReference>
<dbReference type="OrthoDB" id="5638726at2"/>
<protein>
    <recommendedName>
        <fullName evidence="9">Amino acid transporter</fullName>
    </recommendedName>
</protein>
<evidence type="ECO:0000256" key="5">
    <source>
        <dbReference type="ARBA" id="ARBA00023136"/>
    </source>
</evidence>
<evidence type="ECO:0000256" key="2">
    <source>
        <dbReference type="ARBA" id="ARBA00022475"/>
    </source>
</evidence>
<dbReference type="Pfam" id="PF01810">
    <property type="entry name" value="LysE"/>
    <property type="match status" value="1"/>
</dbReference>
<name>A0A0V8GHQ8_9BACL</name>
<gene>
    <name evidence="7" type="ORF">AS033_00170</name>
</gene>
<comment type="caution">
    <text evidence="7">The sequence shown here is derived from an EMBL/GenBank/DDBJ whole genome shotgun (WGS) entry which is preliminary data.</text>
</comment>
<dbReference type="Proteomes" id="UP000053797">
    <property type="component" value="Unassembled WGS sequence"/>
</dbReference>
<reference evidence="7 8" key="1">
    <citation type="journal article" date="2015" name="Int. J. Syst. Evol. Microbiol.">
        <title>Exiguobacterium enclense sp. nov., isolated from sediment.</title>
        <authorList>
            <person name="Dastager S.G."/>
            <person name="Mawlankar R."/>
            <person name="Sonalkar V.V."/>
            <person name="Thorat M.N."/>
            <person name="Mual P."/>
            <person name="Verma A."/>
            <person name="Krishnamurthi S."/>
            <person name="Tang S.K."/>
            <person name="Li W.J."/>
        </authorList>
    </citation>
    <scope>NUCLEOTIDE SEQUENCE [LARGE SCALE GENOMIC DNA]</scope>
    <source>
        <strain evidence="7 8">NIO-1109</strain>
    </source>
</reference>
<evidence type="ECO:0008006" key="9">
    <source>
        <dbReference type="Google" id="ProtNLM"/>
    </source>
</evidence>
<organism evidence="7 8">
    <name type="scientific">Exiguobacterium indicum</name>
    <dbReference type="NCBI Taxonomy" id="296995"/>
    <lineage>
        <taxon>Bacteria</taxon>
        <taxon>Bacillati</taxon>
        <taxon>Bacillota</taxon>
        <taxon>Bacilli</taxon>
        <taxon>Bacillales</taxon>
        <taxon>Bacillales Family XII. Incertae Sedis</taxon>
        <taxon>Exiguobacterium</taxon>
    </lineage>
</organism>
<proteinExistence type="predicted"/>